<evidence type="ECO:0000256" key="4">
    <source>
        <dbReference type="ARBA" id="ARBA00023065"/>
    </source>
</evidence>
<dbReference type="Gene3D" id="2.60.40.2030">
    <property type="match status" value="7"/>
</dbReference>
<keyword evidence="6" id="KW-0378">Hydrolase</keyword>
<evidence type="ECO:0000259" key="5">
    <source>
        <dbReference type="SMART" id="SM00237"/>
    </source>
</evidence>
<reference evidence="6" key="1">
    <citation type="submission" date="2019-12" db="EMBL/GenBank/DDBJ databases">
        <authorList>
            <person name="Cremers G."/>
        </authorList>
    </citation>
    <scope>NUCLEOTIDE SEQUENCE</scope>
    <source>
        <strain evidence="6">Mbul2</strain>
        <plasmid evidence="6">5</plasmid>
    </source>
</reference>
<dbReference type="InterPro" id="IPR001343">
    <property type="entry name" value="Hemolysn_Ca-bd"/>
</dbReference>
<evidence type="ECO:0000256" key="3">
    <source>
        <dbReference type="ARBA" id="ARBA00022837"/>
    </source>
</evidence>
<feature type="domain" description="Calx-beta" evidence="5">
    <location>
        <begin position="662"/>
        <end position="759"/>
    </location>
</feature>
<keyword evidence="6" id="KW-0614">Plasmid</keyword>
<dbReference type="EC" id="3.2.1.-" evidence="6"/>
<dbReference type="SUPFAM" id="SSF51120">
    <property type="entry name" value="beta-Roll"/>
    <property type="match status" value="2"/>
</dbReference>
<dbReference type="SUPFAM" id="SSF141072">
    <property type="entry name" value="CalX-like"/>
    <property type="match status" value="7"/>
</dbReference>
<keyword evidence="4" id="KW-0406">Ion transport</keyword>
<dbReference type="SMART" id="SM00237">
    <property type="entry name" value="Calx_beta"/>
    <property type="match status" value="7"/>
</dbReference>
<keyword evidence="4" id="KW-0813">Transport</keyword>
<dbReference type="PRINTS" id="PR00313">
    <property type="entry name" value="CABNDNGRPT"/>
</dbReference>
<feature type="domain" description="Calx-beta" evidence="5">
    <location>
        <begin position="214"/>
        <end position="311"/>
    </location>
</feature>
<dbReference type="InterPro" id="IPR038081">
    <property type="entry name" value="CalX-like_sf"/>
</dbReference>
<protein>
    <submittedName>
        <fullName evidence="6">Endo-1,3-1,4-beta-glycanase ExsH</fullName>
        <ecNumber evidence="6">3.2.1.-</ecNumber>
    </submittedName>
</protein>
<dbReference type="AlphaFoldDB" id="A0A679KJQ1"/>
<evidence type="ECO:0000313" key="6">
    <source>
        <dbReference type="EMBL" id="CAA2145622.1"/>
    </source>
</evidence>
<feature type="domain" description="Calx-beta" evidence="5">
    <location>
        <begin position="1"/>
        <end position="87"/>
    </location>
</feature>
<dbReference type="Pfam" id="PF03160">
    <property type="entry name" value="Calx-beta"/>
    <property type="match status" value="7"/>
</dbReference>
<dbReference type="PROSITE" id="PS00330">
    <property type="entry name" value="HEMOLYSIN_CALCIUM"/>
    <property type="match status" value="1"/>
</dbReference>
<dbReference type="GO" id="GO:0005509">
    <property type="term" value="F:calcium ion binding"/>
    <property type="evidence" value="ECO:0007669"/>
    <property type="project" value="InterPro"/>
</dbReference>
<dbReference type="GO" id="GO:0007154">
    <property type="term" value="P:cell communication"/>
    <property type="evidence" value="ECO:0007669"/>
    <property type="project" value="InterPro"/>
</dbReference>
<proteinExistence type="predicted"/>
<sequence length="1107" mass="113063">MPAYISVDDVTVGESTGYAEFVVRLSAPATTAVSVNWETKTANAYDDYASSIGVLTFAPGETLKTVRVAITDDMKAEPSESFVLGLYNPSSNALLGNSKALATIIDNDGDAGRPVVSVGDVIIDEAAEVAHFVVTLDRPSNGVVSMNYATQNGSAKSGADYQAAGGVLQFAAGETTKVVSVSLNDDIIREGTETFALNLSHLIGASSSDTTGIAVIAASDGKAVSKSTIMVDDVTVGESTGYAEFVVRLSAPATTAVSVNWETKTANAADDYAFGIGVLTFAPGETLKTVRVAITDDMKAEPSESFVLGLYNPSSNALLGNSRALATIIDNDGDAGRPVVSVGDVIIDEAAGVAHFVVTLDRPSHGAVSMNYATQNGSAKSGADYQAAGGVLQFAAGETTKVVSVSLNDDTIREGTETFALNLSHLIGASSSDTTGIAVIAASDGKAVSKPTIMVDDVTVGESTGYAEFVVRLSAPATTAVSVNWETKTANAYDDYASGIGVLTFAPGETLKTVRVAITDDMKAEPSESFVLGLYNPSSNALLGNSRALATIIDNDGDAGRPVVSVGDVIIDEAAGVAHFVVTLDRPSHGAVSMNYATQNGSAKSGADYQAAGGVLQFAAGETTKVVSVSLNDDTIREGTETFALNLSHLIGASSSDTTGIAVIAASDGKAVSKPTIMVDDVTVGESTGYAEFVVRLSAPATTAVSVNWETKTANAYDDYASGIGVLTFAPGETLKTVRVAITDDMKAEPSESFVLGLYNPSSNALLGKSAATAVILDNDGTVPGGQIMSGSNSDDVLLGSAGADTLSGEAGNDVLIGGNGADVMRGGKGNDTYVVDHVKDQIVETADTAAVRYGTDTVMATVSHVLANNVENLTLVGGSAIKGVGNGLANVLIGNEANNILDGKAGADTMIGGEGSDTYIVDAIGDKAIEVSGASGTDIVKASVSYSLADSYVENLTLTGTKNLNATGNDLGNALKGTTGNNHLDGSLGADLLTGLAGRDTFVFSTKLSSTNIDHLTDFSAVNDTIQLSKSIFAALSAGSLAESAFKDLAVTGAKVDADDRILYDHDTGVLSYDADGRGSAAKAIKFAVIDNHDKVALTHLDFLVA</sequence>
<dbReference type="InterPro" id="IPR011049">
    <property type="entry name" value="Serralysin-like_metalloprot_C"/>
</dbReference>
<dbReference type="Gene3D" id="2.150.10.10">
    <property type="entry name" value="Serralysin-like metalloprotease, C-terminal"/>
    <property type="match status" value="3"/>
</dbReference>
<gene>
    <name evidence="6" type="primary">exsH_2</name>
    <name evidence="6" type="ORF">MBLL_04749</name>
</gene>
<dbReference type="PANTHER" id="PTHR11878">
    <property type="entry name" value="SODIUM/CALCIUM EXCHANGER"/>
    <property type="match status" value="1"/>
</dbReference>
<keyword evidence="6" id="KW-0326">Glycosidase</keyword>
<dbReference type="Pfam" id="PF00353">
    <property type="entry name" value="HemolysinCabind"/>
    <property type="match status" value="3"/>
</dbReference>
<geneLocation type="plasmid" evidence="6">
    <name>5</name>
</geneLocation>
<feature type="domain" description="Calx-beta" evidence="5">
    <location>
        <begin position="438"/>
        <end position="535"/>
    </location>
</feature>
<keyword evidence="1" id="KW-0732">Signal</keyword>
<evidence type="ECO:0000256" key="1">
    <source>
        <dbReference type="ARBA" id="ARBA00022729"/>
    </source>
</evidence>
<dbReference type="GO" id="GO:0030001">
    <property type="term" value="P:metal ion transport"/>
    <property type="evidence" value="ECO:0007669"/>
    <property type="project" value="TreeGrafter"/>
</dbReference>
<feature type="domain" description="Calx-beta" evidence="5">
    <location>
        <begin position="324"/>
        <end position="424"/>
    </location>
</feature>
<dbReference type="PANTHER" id="PTHR11878:SF65">
    <property type="entry name" value="NA_CA-EXCHANGE PROTEIN, ISOFORM G"/>
    <property type="match status" value="1"/>
</dbReference>
<accession>A0A679KJQ1</accession>
<dbReference type="EMBL" id="LR743514">
    <property type="protein sequence ID" value="CAA2145622.1"/>
    <property type="molecule type" value="Genomic_DNA"/>
</dbReference>
<dbReference type="InterPro" id="IPR018511">
    <property type="entry name" value="Hemolysin-typ_Ca-bd_CS"/>
</dbReference>
<keyword evidence="2" id="KW-0677">Repeat</keyword>
<dbReference type="GO" id="GO:0016798">
    <property type="term" value="F:hydrolase activity, acting on glycosyl bonds"/>
    <property type="evidence" value="ECO:0007669"/>
    <property type="project" value="UniProtKB-KW"/>
</dbReference>
<feature type="domain" description="Calx-beta" evidence="5">
    <location>
        <begin position="548"/>
        <end position="648"/>
    </location>
</feature>
<dbReference type="RefSeq" id="WP_339164362.1">
    <property type="nucleotide sequence ID" value="NZ_LR743514.1"/>
</dbReference>
<dbReference type="InterPro" id="IPR003644">
    <property type="entry name" value="Calx_beta"/>
</dbReference>
<feature type="domain" description="Calx-beta" evidence="5">
    <location>
        <begin position="100"/>
        <end position="200"/>
    </location>
</feature>
<name>A0A679KJQ1_9HYPH</name>
<organism evidence="6">
    <name type="scientific">Methylobacterium bullatum</name>
    <dbReference type="NCBI Taxonomy" id="570505"/>
    <lineage>
        <taxon>Bacteria</taxon>
        <taxon>Pseudomonadati</taxon>
        <taxon>Pseudomonadota</taxon>
        <taxon>Alphaproteobacteria</taxon>
        <taxon>Hyphomicrobiales</taxon>
        <taxon>Methylobacteriaceae</taxon>
        <taxon>Methylobacterium</taxon>
    </lineage>
</organism>
<dbReference type="InterPro" id="IPR051171">
    <property type="entry name" value="CaCA"/>
</dbReference>
<keyword evidence="3" id="KW-0106">Calcium</keyword>
<evidence type="ECO:0000256" key="2">
    <source>
        <dbReference type="ARBA" id="ARBA00022737"/>
    </source>
</evidence>
<dbReference type="GO" id="GO:0016020">
    <property type="term" value="C:membrane"/>
    <property type="evidence" value="ECO:0007669"/>
    <property type="project" value="InterPro"/>
</dbReference>